<feature type="transmembrane region" description="Helical" evidence="7">
    <location>
        <begin position="106"/>
        <end position="125"/>
    </location>
</feature>
<dbReference type="EMBL" id="MEHD01000024">
    <property type="protein sequence ID" value="ODR55542.1"/>
    <property type="molecule type" value="Genomic_DNA"/>
</dbReference>
<evidence type="ECO:0000256" key="6">
    <source>
        <dbReference type="ARBA" id="ARBA00023136"/>
    </source>
</evidence>
<dbReference type="AlphaFoldDB" id="A0A1E3AKE5"/>
<evidence type="ECO:0000256" key="1">
    <source>
        <dbReference type="ARBA" id="ARBA00004651"/>
    </source>
</evidence>
<dbReference type="RefSeq" id="WP_044966081.1">
    <property type="nucleotide sequence ID" value="NZ_BAABXS010000002.1"/>
</dbReference>
<feature type="transmembrane region" description="Helical" evidence="7">
    <location>
        <begin position="72"/>
        <end position="94"/>
    </location>
</feature>
<reference evidence="13 16" key="1">
    <citation type="submission" date="2016-07" db="EMBL/GenBank/DDBJ databases">
        <title>Characterization of isolates of Eisenbergiella tayi derived from blood cultures, using whole genome sequencing.</title>
        <authorList>
            <person name="Burdz T."/>
            <person name="Wiebe D."/>
            <person name="Huynh C."/>
            <person name="Bernard K."/>
        </authorList>
    </citation>
    <scope>NUCLEOTIDE SEQUENCE [LARGE SCALE GENOMIC DNA]</scope>
    <source>
        <strain evidence="9 13">NML 110608</strain>
        <strain evidence="10 16">NML 120489</strain>
    </source>
</reference>
<dbReference type="Proteomes" id="UP000094067">
    <property type="component" value="Unassembled WGS sequence"/>
</dbReference>
<dbReference type="InterPro" id="IPR035906">
    <property type="entry name" value="MetI-like_sf"/>
</dbReference>
<reference evidence="11 14" key="3">
    <citation type="submission" date="2016-08" db="EMBL/GenBank/DDBJ databases">
        <authorList>
            <person name="Seilhamer J.J."/>
        </authorList>
    </citation>
    <scope>NUCLEOTIDE SEQUENCE [LARGE SCALE GENOMIC DNA]</scope>
    <source>
        <strain evidence="11 14">NML150140-1</strain>
    </source>
</reference>
<comment type="similarity">
    <text evidence="7">Belongs to the binding-protein-dependent transport system permease family.</text>
</comment>
<dbReference type="EMBL" id="MEHA01000005">
    <property type="protein sequence ID" value="ODR52943.1"/>
    <property type="molecule type" value="Genomic_DNA"/>
</dbReference>
<evidence type="ECO:0000313" key="10">
    <source>
        <dbReference type="EMBL" id="ODM09172.1"/>
    </source>
</evidence>
<keyword evidence="5 7" id="KW-1133">Transmembrane helix</keyword>
<dbReference type="InterPro" id="IPR050901">
    <property type="entry name" value="BP-dep_ABC_trans_perm"/>
</dbReference>
<dbReference type="Pfam" id="PF00528">
    <property type="entry name" value="BPD_transp_1"/>
    <property type="match status" value="1"/>
</dbReference>
<dbReference type="Gene3D" id="1.10.3720.10">
    <property type="entry name" value="MetI-like"/>
    <property type="match status" value="1"/>
</dbReference>
<dbReference type="Proteomes" id="UP000094271">
    <property type="component" value="Unassembled WGS sequence"/>
</dbReference>
<comment type="subcellular location">
    <subcellularLocation>
        <location evidence="1 7">Cell membrane</location>
        <topology evidence="1 7">Multi-pass membrane protein</topology>
    </subcellularLocation>
</comment>
<keyword evidence="3" id="KW-1003">Cell membrane</keyword>
<keyword evidence="15" id="KW-1185">Reference proteome</keyword>
<feature type="domain" description="ABC transmembrane type-1" evidence="8">
    <location>
        <begin position="68"/>
        <end position="258"/>
    </location>
</feature>
<evidence type="ECO:0000313" key="15">
    <source>
        <dbReference type="Proteomes" id="UP000094869"/>
    </source>
</evidence>
<evidence type="ECO:0000256" key="3">
    <source>
        <dbReference type="ARBA" id="ARBA00022475"/>
    </source>
</evidence>
<dbReference type="SUPFAM" id="SSF161098">
    <property type="entry name" value="MetI-like"/>
    <property type="match status" value="1"/>
</dbReference>
<dbReference type="GO" id="GO:0005886">
    <property type="term" value="C:plasma membrane"/>
    <property type="evidence" value="ECO:0007669"/>
    <property type="project" value="UniProtKB-SubCell"/>
</dbReference>
<reference evidence="12 15" key="2">
    <citation type="submission" date="2016-08" db="EMBL/GenBank/DDBJ databases">
        <title>Characterization of Isolates of Eisenbergiella tayi Derived from Blood Cultures, Using Whole Genome Sequencing.</title>
        <authorList>
            <person name="Bernier A.-M."/>
            <person name="Burdz T."/>
            <person name="Wiebe D."/>
            <person name="Bernard K."/>
        </authorList>
    </citation>
    <scope>NUCLEOTIDE SEQUENCE [LARGE SCALE GENOMIC DNA]</scope>
    <source>
        <strain evidence="12 15">NML120146</strain>
    </source>
</reference>
<dbReference type="Proteomes" id="UP000095003">
    <property type="component" value="Unassembled WGS sequence"/>
</dbReference>
<dbReference type="GeneID" id="93300600"/>
<dbReference type="InterPro" id="IPR000515">
    <property type="entry name" value="MetI-like"/>
</dbReference>
<evidence type="ECO:0000313" key="16">
    <source>
        <dbReference type="Proteomes" id="UP000095003"/>
    </source>
</evidence>
<evidence type="ECO:0000313" key="9">
    <source>
        <dbReference type="EMBL" id="ODM02546.1"/>
    </source>
</evidence>
<dbReference type="OrthoDB" id="42677at2"/>
<keyword evidence="2 7" id="KW-0813">Transport</keyword>
<evidence type="ECO:0000256" key="5">
    <source>
        <dbReference type="ARBA" id="ARBA00022989"/>
    </source>
</evidence>
<accession>A0A1E3AKE5</accession>
<evidence type="ECO:0000256" key="2">
    <source>
        <dbReference type="ARBA" id="ARBA00022448"/>
    </source>
</evidence>
<comment type="caution">
    <text evidence="10">The sequence shown here is derived from an EMBL/GenBank/DDBJ whole genome shotgun (WGS) entry which is preliminary data.</text>
</comment>
<evidence type="ECO:0000256" key="7">
    <source>
        <dbReference type="RuleBase" id="RU363032"/>
    </source>
</evidence>
<evidence type="ECO:0000313" key="12">
    <source>
        <dbReference type="EMBL" id="ODR55542.1"/>
    </source>
</evidence>
<feature type="transmembrane region" description="Helical" evidence="7">
    <location>
        <begin position="179"/>
        <end position="204"/>
    </location>
</feature>
<dbReference type="PROSITE" id="PS50928">
    <property type="entry name" value="ABC_TM1"/>
    <property type="match status" value="1"/>
</dbReference>
<feature type="transmembrane region" description="Helical" evidence="7">
    <location>
        <begin position="237"/>
        <end position="258"/>
    </location>
</feature>
<proteinExistence type="inferred from homology"/>
<evidence type="ECO:0000256" key="4">
    <source>
        <dbReference type="ARBA" id="ARBA00022692"/>
    </source>
</evidence>
<sequence length="273" mass="30696">MKKKVINVLRYLLFLFLVLVVVFPILFIFMSSFKTTEEIYGNPWAFPQRVRMDSYIAVFTEYGILRNLINSVIYSSITCIVTVIVSAMASYAIARMRWKLSKLCMTYLLMGIMIPIHSLLVPLYISVSRLHITNALALILIYIAGAIPTAVFIMTGYLQSIPLELEEAAVIDGASIGQLFYKVILPLLKPSIATIGIITFLNAWNDLMMGLIFLTKEKSKTIQLFISQFKGDHFTNYPILLSSIIISVIPMLIVYLLMSDRLVSGMTQGAIKG</sequence>
<name>A0A1E3AKE5_9FIRM</name>
<dbReference type="PANTHER" id="PTHR32243">
    <property type="entry name" value="MALTOSE TRANSPORT SYSTEM PERMEASE-RELATED"/>
    <property type="match status" value="1"/>
</dbReference>
<protein>
    <submittedName>
        <fullName evidence="10">Trehalose transport system permease protein SugB</fullName>
    </submittedName>
</protein>
<dbReference type="PANTHER" id="PTHR32243:SF24">
    <property type="entry name" value="DIACETYLCHITOBIOSE UPTAKE SYSTEM PERMEASE PROTEIN NGCG"/>
    <property type="match status" value="1"/>
</dbReference>
<evidence type="ECO:0000313" key="11">
    <source>
        <dbReference type="EMBL" id="ODR52943.1"/>
    </source>
</evidence>
<organism evidence="10 16">
    <name type="scientific">Eisenbergiella tayi</name>
    <dbReference type="NCBI Taxonomy" id="1432052"/>
    <lineage>
        <taxon>Bacteria</taxon>
        <taxon>Bacillati</taxon>
        <taxon>Bacillota</taxon>
        <taxon>Clostridia</taxon>
        <taxon>Lachnospirales</taxon>
        <taxon>Lachnospiraceae</taxon>
        <taxon>Eisenbergiella</taxon>
    </lineage>
</organism>
<evidence type="ECO:0000313" key="13">
    <source>
        <dbReference type="Proteomes" id="UP000094067"/>
    </source>
</evidence>
<dbReference type="EMBL" id="MCGI01000005">
    <property type="protein sequence ID" value="ODM09172.1"/>
    <property type="molecule type" value="Genomic_DNA"/>
</dbReference>
<evidence type="ECO:0000259" key="8">
    <source>
        <dbReference type="PROSITE" id="PS50928"/>
    </source>
</evidence>
<keyword evidence="6 7" id="KW-0472">Membrane</keyword>
<dbReference type="CDD" id="cd06261">
    <property type="entry name" value="TM_PBP2"/>
    <property type="match status" value="1"/>
</dbReference>
<keyword evidence="4 7" id="KW-0812">Transmembrane</keyword>
<gene>
    <name evidence="10" type="primary">sugB_10</name>
    <name evidence="9" type="synonym">sugB_12</name>
    <name evidence="10" type="ORF">BEH84_04922</name>
    <name evidence="11" type="ORF">BEI59_08735</name>
    <name evidence="9" type="ORF">BEI61_05708</name>
    <name evidence="12" type="ORF">BEI63_15015</name>
</gene>
<dbReference type="GO" id="GO:0055085">
    <property type="term" value="P:transmembrane transport"/>
    <property type="evidence" value="ECO:0007669"/>
    <property type="project" value="InterPro"/>
</dbReference>
<feature type="transmembrane region" description="Helical" evidence="7">
    <location>
        <begin position="137"/>
        <end position="158"/>
    </location>
</feature>
<dbReference type="EMBL" id="MCGH01000004">
    <property type="protein sequence ID" value="ODM02546.1"/>
    <property type="molecule type" value="Genomic_DNA"/>
</dbReference>
<feature type="transmembrane region" description="Helical" evidence="7">
    <location>
        <begin position="12"/>
        <end position="33"/>
    </location>
</feature>
<dbReference type="Proteomes" id="UP000094869">
    <property type="component" value="Unassembled WGS sequence"/>
</dbReference>
<evidence type="ECO:0000313" key="14">
    <source>
        <dbReference type="Proteomes" id="UP000094271"/>
    </source>
</evidence>